<keyword evidence="17" id="KW-0675">Receptor</keyword>
<feature type="chain" id="PRO_5003628409" evidence="14">
    <location>
        <begin position="31"/>
        <end position="766"/>
    </location>
</feature>
<dbReference type="HOGENOM" id="CLU_008287_15_0_4"/>
<feature type="domain" description="TonB-dependent receptor-like beta-barrel" evidence="15">
    <location>
        <begin position="262"/>
        <end position="724"/>
    </location>
</feature>
<feature type="short sequence motif" description="TonB box" evidence="12">
    <location>
        <begin position="45"/>
        <end position="51"/>
    </location>
</feature>
<dbReference type="RefSeq" id="WP_014428758.1">
    <property type="nucleotide sequence ID" value="NC_017075.1"/>
</dbReference>
<evidence type="ECO:0000256" key="6">
    <source>
        <dbReference type="ARBA" id="ARBA00023004"/>
    </source>
</evidence>
<evidence type="ECO:0000313" key="18">
    <source>
        <dbReference type="Proteomes" id="UP000007883"/>
    </source>
</evidence>
<gene>
    <name evidence="17" type="ordered locus">RGE_25550</name>
</gene>
<feature type="domain" description="TonB-dependent receptor plug" evidence="16">
    <location>
        <begin position="57"/>
        <end position="165"/>
    </location>
</feature>
<keyword evidence="3 11" id="KW-1134">Transmembrane beta strand</keyword>
<evidence type="ECO:0000256" key="3">
    <source>
        <dbReference type="ARBA" id="ARBA00022452"/>
    </source>
</evidence>
<evidence type="ECO:0000256" key="4">
    <source>
        <dbReference type="ARBA" id="ARBA00022496"/>
    </source>
</evidence>
<proteinExistence type="inferred from homology"/>
<dbReference type="Gene3D" id="2.40.170.20">
    <property type="entry name" value="TonB-dependent receptor, beta-barrel domain"/>
    <property type="match status" value="1"/>
</dbReference>
<protein>
    <submittedName>
        <fullName evidence="17">Putative TonB-dependent receptor</fullName>
    </submittedName>
</protein>
<evidence type="ECO:0000259" key="15">
    <source>
        <dbReference type="Pfam" id="PF00593"/>
    </source>
</evidence>
<keyword evidence="9 11" id="KW-0472">Membrane</keyword>
<dbReference type="PANTHER" id="PTHR32552">
    <property type="entry name" value="FERRICHROME IRON RECEPTOR-RELATED"/>
    <property type="match status" value="1"/>
</dbReference>
<comment type="similarity">
    <text evidence="11 13">Belongs to the TonB-dependent receptor family.</text>
</comment>
<keyword evidence="8 12" id="KW-0798">TonB box</keyword>
<dbReference type="eggNOG" id="COG4773">
    <property type="taxonomic scope" value="Bacteria"/>
</dbReference>
<keyword evidence="18" id="KW-1185">Reference proteome</keyword>
<keyword evidence="14" id="KW-0732">Signal</keyword>
<dbReference type="EMBL" id="AP012320">
    <property type="protein sequence ID" value="BAL95896.1"/>
    <property type="molecule type" value="Genomic_DNA"/>
</dbReference>
<keyword evidence="7" id="KW-0406">Ion transport</keyword>
<sequence>MNPRTTFRPATRATAIASALACLTVAPAHAADAETDASADTGLESIVVTATRREEPLQKVPTAVTVVSARDLEDGALRTTKDVAKFVPAAQGWNTESRARPRFFIRGVGSNEATNNAVNPIAYYADEVYYGNTLFAGAPLFDLDRVEVLRGPQGTLWGKNTTGGAFHFVSRAPEFDPDGYLRLEAGNLGSRVAEGAWGGALKDEVLAGRAALHYEKRGGLATNTVTGHEVGDYSDLAGRVQLLAVTSADTDALVEAHFRHLDGTQRPWYSVTRRGAPDRYGYTAPVGDGSGDLDHVAYNVDLPIEVESSGVRAVVHHRFDGYTLTSITAFDSGSRSSTVDSDYTPVEWYSGSGRAYAKNSVDQVSQELRIASPRNADLSWQSGLYYFQDSNRSLGTTASLTGNAATQKYYYTRFKQDTRSAALFGNATYAVAERFKLNGGARYTRETVGIDLVTRSATAASSAYAFSGHWWQPQNLESPLATYFSTNGRVANTWSNLGYDLTPEYTIDDNQLLYFRHASGFRSGNYNTYINPASALATVSQFALVRPEKLKSYELGYKSSWLDKRLVLNASAYHYDYRDMQLVVNQVYGGVFYPTLANAGRGKVDGVELETAWRATRDLKLRLNLSRLKTRFNELVANGRSYAGFNFARVPQTTALVGADYRLAVGSGLLTLGADWTYTSKVNFNVTDKTDPYALQTGYSLGSLHASYAFDHERLVVGAYVNNVADKRYKVQAMLYQGGLSDGSGGHYPTAYGDPRTFGANLTYRF</sequence>
<keyword evidence="2 11" id="KW-0813">Transport</keyword>
<dbReference type="Proteomes" id="UP000007883">
    <property type="component" value="Chromosome"/>
</dbReference>
<dbReference type="STRING" id="983917.RGE_25550"/>
<keyword evidence="10 11" id="KW-0998">Cell outer membrane</keyword>
<dbReference type="PROSITE" id="PS52016">
    <property type="entry name" value="TONB_DEPENDENT_REC_3"/>
    <property type="match status" value="1"/>
</dbReference>
<keyword evidence="4" id="KW-0410">Iron transport</keyword>
<dbReference type="Pfam" id="PF07715">
    <property type="entry name" value="Plug"/>
    <property type="match status" value="1"/>
</dbReference>
<reference evidence="17 18" key="1">
    <citation type="journal article" date="2012" name="J. Bacteriol.">
        <title>Complete genome sequence of phototrophic betaproteobacterium Rubrivivax gelatinosus IL144.</title>
        <authorList>
            <person name="Nagashima S."/>
            <person name="Kamimura A."/>
            <person name="Shimizu T."/>
            <person name="Nakamura-isaki S."/>
            <person name="Aono E."/>
            <person name="Sakamoto K."/>
            <person name="Ichikawa N."/>
            <person name="Nakazawa H."/>
            <person name="Sekine M."/>
            <person name="Yamazaki S."/>
            <person name="Fujita N."/>
            <person name="Shimada K."/>
            <person name="Hanada S."/>
            <person name="Nagashima K.V.P."/>
        </authorList>
    </citation>
    <scope>NUCLEOTIDE SEQUENCE [LARGE SCALE GENOMIC DNA]</scope>
    <source>
        <strain evidence="18">NBRC 100245 / IL144</strain>
    </source>
</reference>
<dbReference type="KEGG" id="rge:RGE_25550"/>
<evidence type="ECO:0000256" key="10">
    <source>
        <dbReference type="ARBA" id="ARBA00023237"/>
    </source>
</evidence>
<dbReference type="GO" id="GO:0009279">
    <property type="term" value="C:cell outer membrane"/>
    <property type="evidence" value="ECO:0007669"/>
    <property type="project" value="UniProtKB-SubCell"/>
</dbReference>
<dbReference type="PROSITE" id="PS00430">
    <property type="entry name" value="TONB_DEPENDENT_REC_1"/>
    <property type="match status" value="1"/>
</dbReference>
<evidence type="ECO:0000256" key="11">
    <source>
        <dbReference type="PROSITE-ProRule" id="PRU01360"/>
    </source>
</evidence>
<dbReference type="InterPro" id="IPR036942">
    <property type="entry name" value="Beta-barrel_TonB_sf"/>
</dbReference>
<dbReference type="PATRIC" id="fig|983917.3.peg.2487"/>
<evidence type="ECO:0000256" key="5">
    <source>
        <dbReference type="ARBA" id="ARBA00022692"/>
    </source>
</evidence>
<dbReference type="SUPFAM" id="SSF56935">
    <property type="entry name" value="Porins"/>
    <property type="match status" value="1"/>
</dbReference>
<evidence type="ECO:0000256" key="2">
    <source>
        <dbReference type="ARBA" id="ARBA00022448"/>
    </source>
</evidence>
<dbReference type="InterPro" id="IPR039426">
    <property type="entry name" value="TonB-dep_rcpt-like"/>
</dbReference>
<evidence type="ECO:0000256" key="9">
    <source>
        <dbReference type="ARBA" id="ARBA00023136"/>
    </source>
</evidence>
<evidence type="ECO:0000256" key="12">
    <source>
        <dbReference type="PROSITE-ProRule" id="PRU10143"/>
    </source>
</evidence>
<keyword evidence="5 11" id="KW-0812">Transmembrane</keyword>
<evidence type="ECO:0000256" key="1">
    <source>
        <dbReference type="ARBA" id="ARBA00004571"/>
    </source>
</evidence>
<evidence type="ECO:0000256" key="7">
    <source>
        <dbReference type="ARBA" id="ARBA00023065"/>
    </source>
</evidence>
<dbReference type="InterPro" id="IPR010916">
    <property type="entry name" value="TonB_box_CS"/>
</dbReference>
<organism evidence="17 18">
    <name type="scientific">Rubrivivax gelatinosus (strain NBRC 100245 / IL144)</name>
    <dbReference type="NCBI Taxonomy" id="983917"/>
    <lineage>
        <taxon>Bacteria</taxon>
        <taxon>Pseudomonadati</taxon>
        <taxon>Pseudomonadota</taxon>
        <taxon>Betaproteobacteria</taxon>
        <taxon>Burkholderiales</taxon>
        <taxon>Sphaerotilaceae</taxon>
        <taxon>Rubrivivax</taxon>
    </lineage>
</organism>
<dbReference type="AlphaFoldDB" id="I0HSA9"/>
<accession>I0HSA9</accession>
<dbReference type="PANTHER" id="PTHR32552:SF81">
    <property type="entry name" value="TONB-DEPENDENT OUTER MEMBRANE RECEPTOR"/>
    <property type="match status" value="1"/>
</dbReference>
<dbReference type="InterPro" id="IPR000531">
    <property type="entry name" value="Beta-barrel_TonB"/>
</dbReference>
<dbReference type="GO" id="GO:0006826">
    <property type="term" value="P:iron ion transport"/>
    <property type="evidence" value="ECO:0007669"/>
    <property type="project" value="UniProtKB-KW"/>
</dbReference>
<evidence type="ECO:0000256" key="13">
    <source>
        <dbReference type="RuleBase" id="RU003357"/>
    </source>
</evidence>
<keyword evidence="6" id="KW-0408">Iron</keyword>
<evidence type="ECO:0000256" key="14">
    <source>
        <dbReference type="SAM" id="SignalP"/>
    </source>
</evidence>
<evidence type="ECO:0000313" key="17">
    <source>
        <dbReference type="EMBL" id="BAL95896.1"/>
    </source>
</evidence>
<comment type="subcellular location">
    <subcellularLocation>
        <location evidence="1 11">Cell outer membrane</location>
        <topology evidence="1 11">Multi-pass membrane protein</topology>
    </subcellularLocation>
</comment>
<dbReference type="InterPro" id="IPR012910">
    <property type="entry name" value="Plug_dom"/>
</dbReference>
<name>I0HSA9_RUBGI</name>
<dbReference type="Pfam" id="PF00593">
    <property type="entry name" value="TonB_dep_Rec_b-barrel"/>
    <property type="match status" value="1"/>
</dbReference>
<evidence type="ECO:0000256" key="8">
    <source>
        <dbReference type="ARBA" id="ARBA00023077"/>
    </source>
</evidence>
<evidence type="ECO:0000259" key="16">
    <source>
        <dbReference type="Pfam" id="PF07715"/>
    </source>
</evidence>
<feature type="signal peptide" evidence="14">
    <location>
        <begin position="1"/>
        <end position="30"/>
    </location>
</feature>